<dbReference type="Pfam" id="PF00777">
    <property type="entry name" value="Glyco_transf_29"/>
    <property type="match status" value="1"/>
</dbReference>
<comment type="pathway">
    <text evidence="3">Glycolipid biosynthesis.</text>
</comment>
<dbReference type="PANTHER" id="PTHR45906:SF2">
    <property type="entry name" value="ALPHA-N-ACETYLGALACTOSAMINIDE ALPHA-2,6-SIALYLTRANSFERASE 3"/>
    <property type="match status" value="1"/>
</dbReference>
<comment type="similarity">
    <text evidence="4">Belongs to the glycosyltransferase 29 family.</text>
</comment>
<keyword evidence="8" id="KW-0735">Signal-anchor</keyword>
<dbReference type="Proteomes" id="UP000314986">
    <property type="component" value="Unassembled WGS sequence"/>
</dbReference>
<evidence type="ECO:0000256" key="16">
    <source>
        <dbReference type="ARBA" id="ARBA00043744"/>
    </source>
</evidence>
<dbReference type="InterPro" id="IPR001675">
    <property type="entry name" value="Glyco_trans_29"/>
</dbReference>
<reference evidence="21" key="1">
    <citation type="journal article" date="2006" name="Science">
        <title>Ancient noncoding elements conserved in the human genome.</title>
        <authorList>
            <person name="Venkatesh B."/>
            <person name="Kirkness E.F."/>
            <person name="Loh Y.H."/>
            <person name="Halpern A.L."/>
            <person name="Lee A.P."/>
            <person name="Johnson J."/>
            <person name="Dandona N."/>
            <person name="Viswanathan L.D."/>
            <person name="Tay A."/>
            <person name="Venter J.C."/>
            <person name="Strausberg R.L."/>
            <person name="Brenner S."/>
        </authorList>
    </citation>
    <scope>NUCLEOTIDE SEQUENCE [LARGE SCALE GENOMIC DNA]</scope>
</reference>
<accession>A0A4W3HU88</accession>
<evidence type="ECO:0000256" key="3">
    <source>
        <dbReference type="ARBA" id="ARBA00004934"/>
    </source>
</evidence>
<dbReference type="OMA" id="PGAKWIP"/>
<evidence type="ECO:0000256" key="5">
    <source>
        <dbReference type="ARBA" id="ARBA00022676"/>
    </source>
</evidence>
<reference evidence="20" key="5">
    <citation type="submission" date="2025-09" db="UniProtKB">
        <authorList>
            <consortium name="Ensembl"/>
        </authorList>
    </citation>
    <scope>IDENTIFICATION</scope>
</reference>
<evidence type="ECO:0000256" key="1">
    <source>
        <dbReference type="ARBA" id="ARBA00004323"/>
    </source>
</evidence>
<dbReference type="FunFam" id="3.90.1480.20:FF:000008">
    <property type="entry name" value="ST6 N-acetylgalactosaminide alpha-2,6-sialyltransferase 3"/>
    <property type="match status" value="1"/>
</dbReference>
<proteinExistence type="inferred from homology"/>
<comment type="catalytic activity">
    <reaction evidence="18">
        <text>3-O-[alpha-Neu5Ac-(2-&gt;3)-beta-D-Gal-(1-&gt;3)-alpha-D-GalNAc]-L-Ser-[protein] + CMP-N-acetyl-beta-neuraminate = a 3-O-{alpha-Neu5Ac-(2-&gt;3)-beta-D-Gal-(1-&gt;3)-[alpha-Neu5Ac-(2-&gt;6)]-alpha-D-GalNAc}-L-seryl-[protein] + CMP + H(+)</text>
        <dbReference type="Rhea" id="RHEA:65280"/>
        <dbReference type="Rhea" id="RHEA-COMP:16760"/>
        <dbReference type="Rhea" id="RHEA-COMP:16761"/>
        <dbReference type="ChEBI" id="CHEBI:15378"/>
        <dbReference type="ChEBI" id="CHEBI:57812"/>
        <dbReference type="ChEBI" id="CHEBI:60377"/>
        <dbReference type="ChEBI" id="CHEBI:156395"/>
        <dbReference type="ChEBI" id="CHEBI:156397"/>
    </reaction>
    <physiologicalReaction direction="left-to-right" evidence="18">
        <dbReference type="Rhea" id="RHEA:65281"/>
    </physiologicalReaction>
</comment>
<dbReference type="GO" id="GO:0000139">
    <property type="term" value="C:Golgi membrane"/>
    <property type="evidence" value="ECO:0007669"/>
    <property type="project" value="UniProtKB-SubCell"/>
</dbReference>
<dbReference type="GO" id="GO:0001665">
    <property type="term" value="F:alpha-N-acetylgalactosaminide alpha-2,6-sialyltransferase activity"/>
    <property type="evidence" value="ECO:0007669"/>
    <property type="project" value="TreeGrafter"/>
</dbReference>
<evidence type="ECO:0000256" key="6">
    <source>
        <dbReference type="ARBA" id="ARBA00022679"/>
    </source>
</evidence>
<evidence type="ECO:0000256" key="10">
    <source>
        <dbReference type="ARBA" id="ARBA00022989"/>
    </source>
</evidence>
<evidence type="ECO:0000256" key="14">
    <source>
        <dbReference type="ARBA" id="ARBA00023157"/>
    </source>
</evidence>
<keyword evidence="13" id="KW-0472">Membrane</keyword>
<keyword evidence="14" id="KW-1015">Disulfide bond</keyword>
<dbReference type="STRING" id="7868.ENSCMIP00000020953"/>
<keyword evidence="15" id="KW-0325">Glycoprotein</keyword>
<comment type="pathway">
    <text evidence="2">Protein modification; protein glycosylation.</text>
</comment>
<comment type="subcellular location">
    <subcellularLocation>
        <location evidence="1">Golgi apparatus membrane</location>
        <topology evidence="1">Single-pass type II membrane protein</topology>
    </subcellularLocation>
</comment>
<gene>
    <name evidence="20" type="primary">st6galnac3</name>
</gene>
<evidence type="ECO:0000256" key="15">
    <source>
        <dbReference type="ARBA" id="ARBA00023180"/>
    </source>
</evidence>
<dbReference type="AlphaFoldDB" id="A0A4W3HU88"/>
<evidence type="ECO:0000256" key="13">
    <source>
        <dbReference type="ARBA" id="ARBA00023136"/>
    </source>
</evidence>
<evidence type="ECO:0000256" key="4">
    <source>
        <dbReference type="ARBA" id="ARBA00006003"/>
    </source>
</evidence>
<dbReference type="GO" id="GO:0047290">
    <property type="term" value="F:alpha-N-acetylneuraminyl-2,3-beta-galactosyl-1,3-N-acetyl-galactosaminide 6-alpha-sialyltransferase activity"/>
    <property type="evidence" value="ECO:0007669"/>
    <property type="project" value="UniProtKB-EC"/>
</dbReference>
<evidence type="ECO:0000256" key="8">
    <source>
        <dbReference type="ARBA" id="ARBA00022968"/>
    </source>
</evidence>
<evidence type="ECO:0000256" key="9">
    <source>
        <dbReference type="ARBA" id="ARBA00022981"/>
    </source>
</evidence>
<dbReference type="GeneTree" id="ENSGT00940000159735"/>
<reference evidence="21" key="2">
    <citation type="journal article" date="2007" name="PLoS Biol.">
        <title>Survey sequencing and comparative analysis of the elephant shark (Callorhinchus milii) genome.</title>
        <authorList>
            <person name="Venkatesh B."/>
            <person name="Kirkness E.F."/>
            <person name="Loh Y.H."/>
            <person name="Halpern A.L."/>
            <person name="Lee A.P."/>
            <person name="Johnson J."/>
            <person name="Dandona N."/>
            <person name="Viswanathan L.D."/>
            <person name="Tay A."/>
            <person name="Venter J.C."/>
            <person name="Strausberg R.L."/>
            <person name="Brenner S."/>
        </authorList>
    </citation>
    <scope>NUCLEOTIDE SEQUENCE [LARGE SCALE GENOMIC DNA]</scope>
</reference>
<reference evidence="21" key="3">
    <citation type="journal article" date="2014" name="Nature">
        <title>Elephant shark genome provides unique insights into gnathostome evolution.</title>
        <authorList>
            <consortium name="International Elephant Shark Genome Sequencing Consortium"/>
            <person name="Venkatesh B."/>
            <person name="Lee A.P."/>
            <person name="Ravi V."/>
            <person name="Maurya A.K."/>
            <person name="Lian M.M."/>
            <person name="Swann J.B."/>
            <person name="Ohta Y."/>
            <person name="Flajnik M.F."/>
            <person name="Sutoh Y."/>
            <person name="Kasahara M."/>
            <person name="Hoon S."/>
            <person name="Gangu V."/>
            <person name="Roy S.W."/>
            <person name="Irimia M."/>
            <person name="Korzh V."/>
            <person name="Kondrychyn I."/>
            <person name="Lim Z.W."/>
            <person name="Tay B.H."/>
            <person name="Tohari S."/>
            <person name="Kong K.W."/>
            <person name="Ho S."/>
            <person name="Lorente-Galdos B."/>
            <person name="Quilez J."/>
            <person name="Marques-Bonet T."/>
            <person name="Raney B.J."/>
            <person name="Ingham P.W."/>
            <person name="Tay A."/>
            <person name="Hillier L.W."/>
            <person name="Minx P."/>
            <person name="Boehm T."/>
            <person name="Wilson R.K."/>
            <person name="Brenner S."/>
            <person name="Warren W.C."/>
        </authorList>
    </citation>
    <scope>NUCLEOTIDE SEQUENCE [LARGE SCALE GENOMIC DNA]</scope>
</reference>
<evidence type="ECO:0000313" key="20">
    <source>
        <dbReference type="Ensembl" id="ENSCMIP00000020953.1"/>
    </source>
</evidence>
<keyword evidence="9" id="KW-0730">Sialic acid</keyword>
<comment type="catalytic activity">
    <reaction evidence="17">
        <text>3-O-[alpha-Neu5Ac-(2-&gt;3)-beta-D-Gal-(1-&gt;3)-alpha-D-GalNAc]-L-Thr-[protein] + CMP-N-acetyl-beta-neuraminate = a 3-O-{alpha-Neu5Ac-(2-&gt;3)-beta-D-Gal-(1-&gt;3)-[alpha-Neu5Ac-(2-&gt;6)]-alpha-D-GalNAc}-L-threonyl-[protein] + CMP + H(+)</text>
        <dbReference type="Rhea" id="RHEA:65284"/>
        <dbReference type="Rhea" id="RHEA-COMP:16762"/>
        <dbReference type="Rhea" id="RHEA-COMP:16763"/>
        <dbReference type="ChEBI" id="CHEBI:15378"/>
        <dbReference type="ChEBI" id="CHEBI:57812"/>
        <dbReference type="ChEBI" id="CHEBI:60377"/>
        <dbReference type="ChEBI" id="CHEBI:156396"/>
        <dbReference type="ChEBI" id="CHEBI:156398"/>
    </reaction>
    <physiologicalReaction direction="left-to-right" evidence="17">
        <dbReference type="Rhea" id="RHEA:65285"/>
    </physiologicalReaction>
</comment>
<dbReference type="InParanoid" id="A0A4W3HU88"/>
<evidence type="ECO:0000256" key="7">
    <source>
        <dbReference type="ARBA" id="ARBA00022692"/>
    </source>
</evidence>
<keyword evidence="10" id="KW-1133">Transmembrane helix</keyword>
<dbReference type="InterPro" id="IPR038578">
    <property type="entry name" value="GT29-like_sf"/>
</dbReference>
<evidence type="ECO:0000256" key="12">
    <source>
        <dbReference type="ARBA" id="ARBA00023098"/>
    </source>
</evidence>
<dbReference type="Ensembl" id="ENSCMIT00000021336.1">
    <property type="protein sequence ID" value="ENSCMIP00000020953.1"/>
    <property type="gene ID" value="ENSCMIG00000009626.1"/>
</dbReference>
<evidence type="ECO:0000256" key="2">
    <source>
        <dbReference type="ARBA" id="ARBA00004922"/>
    </source>
</evidence>
<dbReference type="GO" id="GO:0001574">
    <property type="term" value="P:ganglioside biosynthetic process"/>
    <property type="evidence" value="ECO:0007669"/>
    <property type="project" value="TreeGrafter"/>
</dbReference>
<evidence type="ECO:0000313" key="21">
    <source>
        <dbReference type="Proteomes" id="UP000314986"/>
    </source>
</evidence>
<dbReference type="EC" id="2.4.3.7" evidence="19"/>
<keyword evidence="7" id="KW-0812">Transmembrane</keyword>
<evidence type="ECO:0000256" key="11">
    <source>
        <dbReference type="ARBA" id="ARBA00023034"/>
    </source>
</evidence>
<name>A0A4W3HU88_CALMI</name>
<dbReference type="GO" id="GO:0009311">
    <property type="term" value="P:oligosaccharide metabolic process"/>
    <property type="evidence" value="ECO:0007669"/>
    <property type="project" value="TreeGrafter"/>
</dbReference>
<dbReference type="Gene3D" id="3.90.1480.20">
    <property type="entry name" value="Glycosyl transferase family 29"/>
    <property type="match status" value="1"/>
</dbReference>
<keyword evidence="5" id="KW-0328">Glycosyltransferase</keyword>
<keyword evidence="11" id="KW-0333">Golgi apparatus</keyword>
<reference evidence="20" key="4">
    <citation type="submission" date="2025-08" db="UniProtKB">
        <authorList>
            <consortium name="Ensembl"/>
        </authorList>
    </citation>
    <scope>IDENTIFICATION</scope>
</reference>
<evidence type="ECO:0000256" key="19">
    <source>
        <dbReference type="ARBA" id="ARBA00066955"/>
    </source>
</evidence>
<protein>
    <recommendedName>
        <fullName evidence="19">alpha-N-acetylneuraminyl-2,3-beta-galactosyl-1,3-N-acetylgalactosaminide6-alpha-sialyltransferase</fullName>
        <ecNumber evidence="19">2.4.3.7</ecNumber>
    </recommendedName>
</protein>
<evidence type="ECO:0000256" key="17">
    <source>
        <dbReference type="ARBA" id="ARBA00050681"/>
    </source>
</evidence>
<keyword evidence="12" id="KW-0443">Lipid metabolism</keyword>
<evidence type="ECO:0000256" key="18">
    <source>
        <dbReference type="ARBA" id="ARBA00053014"/>
    </source>
</evidence>
<keyword evidence="6" id="KW-0808">Transferase</keyword>
<keyword evidence="21" id="KW-1185">Reference proteome</keyword>
<dbReference type="PANTHER" id="PTHR45906">
    <property type="entry name" value="ALPHA-N-ACETYL-NEURAMINYL-2,3-BETA-GALACTOSYL-1, 3-N-ACETYL-GALACTOSAMINIDE ALPHA-2,6-SIALYLTRANSFERASE-LIKE"/>
    <property type="match status" value="1"/>
</dbReference>
<sequence>MACIGKKKSILLLSLIVVASLFAAVFHYTLEAPPLFLQLYFGQAEGLNNRRIFSDLRIQQSQFLPGYISVTTQQPLRLNCNTCSIVSSSGQMLGQKMGQDIDQSTCVWRMNNAPSKGFETDVGTRTTVRVVSHTSVPLLFQKQQYFFGEANDTVYVIWGPYRNMRQDGKGIIYNMLWEIVKSYPHAKIYVTTEDRMNHCDRIFKRETGKDRVQSGSYLSTGWFTLVLAMDVCHKIHIYGMINATHCSLHRTEGYKRVPYHYYEAGSRDECTEYFLHENAPYGGHRFITEKSVFAKWAKQHNMTFSHPMWSLS</sequence>
<comment type="catalytic activity">
    <reaction evidence="16">
        <text>a ganglioside GM1b (d18:1(4E)) + CMP-N-acetyl-beta-neuraminate = a ganglioside GD1alpha (d18:1(4E)) + CMP + H(+)</text>
        <dbReference type="Rhea" id="RHEA:41968"/>
        <dbReference type="ChEBI" id="CHEBI:15378"/>
        <dbReference type="ChEBI" id="CHEBI:57812"/>
        <dbReference type="ChEBI" id="CHEBI:60377"/>
        <dbReference type="ChEBI" id="CHEBI:78568"/>
        <dbReference type="ChEBI" id="CHEBI:78569"/>
    </reaction>
    <physiologicalReaction direction="left-to-right" evidence="16">
        <dbReference type="Rhea" id="RHEA:41969"/>
    </physiologicalReaction>
</comment>
<organism evidence="20 21">
    <name type="scientific">Callorhinchus milii</name>
    <name type="common">Ghost shark</name>
    <dbReference type="NCBI Taxonomy" id="7868"/>
    <lineage>
        <taxon>Eukaryota</taxon>
        <taxon>Metazoa</taxon>
        <taxon>Chordata</taxon>
        <taxon>Craniata</taxon>
        <taxon>Vertebrata</taxon>
        <taxon>Chondrichthyes</taxon>
        <taxon>Holocephali</taxon>
        <taxon>Chimaeriformes</taxon>
        <taxon>Callorhinchidae</taxon>
        <taxon>Callorhinchus</taxon>
    </lineage>
</organism>